<dbReference type="SUPFAM" id="SSF56112">
    <property type="entry name" value="Protein kinase-like (PK-like)"/>
    <property type="match status" value="1"/>
</dbReference>
<keyword evidence="8" id="KW-1015">Disulfide bond</keyword>
<feature type="domain" description="Apple" evidence="13">
    <location>
        <begin position="116"/>
        <end position="194"/>
    </location>
</feature>
<comment type="catalytic activity">
    <reaction evidence="11">
        <text>L-seryl-[protein] + ATP = O-phospho-L-seryl-[protein] + ADP + H(+)</text>
        <dbReference type="Rhea" id="RHEA:17989"/>
        <dbReference type="Rhea" id="RHEA-COMP:9863"/>
        <dbReference type="Rhea" id="RHEA-COMP:11604"/>
        <dbReference type="ChEBI" id="CHEBI:15378"/>
        <dbReference type="ChEBI" id="CHEBI:29999"/>
        <dbReference type="ChEBI" id="CHEBI:30616"/>
        <dbReference type="ChEBI" id="CHEBI:83421"/>
        <dbReference type="ChEBI" id="CHEBI:456216"/>
        <dbReference type="EC" id="2.7.11.1"/>
    </reaction>
</comment>
<dbReference type="InterPro" id="IPR000719">
    <property type="entry name" value="Prot_kinase_dom"/>
</dbReference>
<dbReference type="EnsemblPlants" id="AUR62014677-RA">
    <property type="protein sequence ID" value="AUR62014677-RA:cds"/>
    <property type="gene ID" value="AUR62014677"/>
</dbReference>
<dbReference type="Proteomes" id="UP000596660">
    <property type="component" value="Unplaced"/>
</dbReference>
<evidence type="ECO:0000256" key="5">
    <source>
        <dbReference type="ARBA" id="ARBA00022741"/>
    </source>
</evidence>
<evidence type="ECO:0000256" key="9">
    <source>
        <dbReference type="ARBA" id="ARBA00023180"/>
    </source>
</evidence>
<evidence type="ECO:0000256" key="4">
    <source>
        <dbReference type="ARBA" id="ARBA00022729"/>
    </source>
</evidence>
<evidence type="ECO:0000256" key="6">
    <source>
        <dbReference type="ARBA" id="ARBA00022777"/>
    </source>
</evidence>
<keyword evidence="3" id="KW-0808">Transferase</keyword>
<comment type="catalytic activity">
    <reaction evidence="10">
        <text>L-threonyl-[protein] + ATP = O-phospho-L-threonyl-[protein] + ADP + H(+)</text>
        <dbReference type="Rhea" id="RHEA:46608"/>
        <dbReference type="Rhea" id="RHEA-COMP:11060"/>
        <dbReference type="Rhea" id="RHEA-COMP:11605"/>
        <dbReference type="ChEBI" id="CHEBI:15378"/>
        <dbReference type="ChEBI" id="CHEBI:30013"/>
        <dbReference type="ChEBI" id="CHEBI:30616"/>
        <dbReference type="ChEBI" id="CHEBI:61977"/>
        <dbReference type="ChEBI" id="CHEBI:456216"/>
        <dbReference type="EC" id="2.7.11.1"/>
    </reaction>
</comment>
<reference evidence="14" key="2">
    <citation type="submission" date="2021-03" db="UniProtKB">
        <authorList>
            <consortium name="EnsemblPlants"/>
        </authorList>
    </citation>
    <scope>IDENTIFICATION</scope>
</reference>
<dbReference type="PANTHER" id="PTHR27002">
    <property type="entry name" value="RECEPTOR-LIKE SERINE/THREONINE-PROTEIN KINASE SD1-8"/>
    <property type="match status" value="1"/>
</dbReference>
<dbReference type="GO" id="GO:0005886">
    <property type="term" value="C:plasma membrane"/>
    <property type="evidence" value="ECO:0007669"/>
    <property type="project" value="TreeGrafter"/>
</dbReference>
<evidence type="ECO:0000256" key="10">
    <source>
        <dbReference type="ARBA" id="ARBA00047899"/>
    </source>
</evidence>
<dbReference type="GO" id="GO:0004674">
    <property type="term" value="F:protein serine/threonine kinase activity"/>
    <property type="evidence" value="ECO:0007669"/>
    <property type="project" value="UniProtKB-KW"/>
</dbReference>
<dbReference type="PROSITE" id="PS50948">
    <property type="entry name" value="PAN"/>
    <property type="match status" value="1"/>
</dbReference>
<dbReference type="GO" id="GO:0005524">
    <property type="term" value="F:ATP binding"/>
    <property type="evidence" value="ECO:0007669"/>
    <property type="project" value="UniProtKB-KW"/>
</dbReference>
<evidence type="ECO:0000256" key="1">
    <source>
        <dbReference type="ARBA" id="ARBA00012513"/>
    </source>
</evidence>
<dbReference type="SMART" id="SM00473">
    <property type="entry name" value="PAN_AP"/>
    <property type="match status" value="1"/>
</dbReference>
<dbReference type="PROSITE" id="PS50011">
    <property type="entry name" value="PROTEIN_KINASE_DOM"/>
    <property type="match status" value="1"/>
</dbReference>
<keyword evidence="6" id="KW-0418">Kinase</keyword>
<reference evidence="14" key="1">
    <citation type="journal article" date="2017" name="Nature">
        <title>The genome of Chenopodium quinoa.</title>
        <authorList>
            <person name="Jarvis D.E."/>
            <person name="Ho Y.S."/>
            <person name="Lightfoot D.J."/>
            <person name="Schmoeckel S.M."/>
            <person name="Li B."/>
            <person name="Borm T.J.A."/>
            <person name="Ohyanagi H."/>
            <person name="Mineta K."/>
            <person name="Michell C.T."/>
            <person name="Saber N."/>
            <person name="Kharbatia N.M."/>
            <person name="Rupper R.R."/>
            <person name="Sharp A.R."/>
            <person name="Dally N."/>
            <person name="Boughton B.A."/>
            <person name="Woo Y.H."/>
            <person name="Gao G."/>
            <person name="Schijlen E.G.W.M."/>
            <person name="Guo X."/>
            <person name="Momin A.A."/>
            <person name="Negrao S."/>
            <person name="Al-Babili S."/>
            <person name="Gehring C."/>
            <person name="Roessner U."/>
            <person name="Jung C."/>
            <person name="Murphy K."/>
            <person name="Arold S.T."/>
            <person name="Gojobori T."/>
            <person name="van der Linden C.G."/>
            <person name="van Loo E.N."/>
            <person name="Jellen E.N."/>
            <person name="Maughan P.J."/>
            <person name="Tester M."/>
        </authorList>
    </citation>
    <scope>NUCLEOTIDE SEQUENCE [LARGE SCALE GENOMIC DNA]</scope>
    <source>
        <strain evidence="14">cv. PI 614886</strain>
    </source>
</reference>
<feature type="domain" description="Protein kinase" evidence="12">
    <location>
        <begin position="95"/>
        <end position="385"/>
    </location>
</feature>
<dbReference type="CDD" id="cd01098">
    <property type="entry name" value="PAN_AP_plant"/>
    <property type="match status" value="1"/>
</dbReference>
<sequence>MQSVVSNGFQINNKIQGKLEVSYSVANLSLLERLVLNHDGRLFQEDWNDSSGKWEVYWNSLESECDVYGKCGVYGSCDPKKSPICSCLKGFEPNNKDEWNKGNWTSGCFRRTPLQCGITDGKSDKFLKLKNMKVPDYAYWSSGGQDGCKRKCLKNCSYFAFAYYTGIGCMMWNTSLVDIQQYSAEGADLFIRLAQSELDPHLRKDLDWKKRFIIVEGICRGLLYLHSDSRLKIIHRDLKASNILLDEELNPKISDFGMARIFGSKQDQANTLRVVGTYGYMSPEYAMEGRFSEKSDVFGLGVLLLEIVSGRKNNSFSNYESLSLLSYAWKLWNENDIVTLIDPALDFDQSFRVQILKCIQLGLLCVQEYPEDRPTISALISMLDVEDVADLPRPKKPGFTRKKIYSTDDELVPQYGEEHVSINLVSDLTVLSGR</sequence>
<dbReference type="PROSITE" id="PS00108">
    <property type="entry name" value="PROTEIN_KINASE_ST"/>
    <property type="match status" value="1"/>
</dbReference>
<evidence type="ECO:0000313" key="14">
    <source>
        <dbReference type="EnsemblPlants" id="AUR62014677-RA:cds"/>
    </source>
</evidence>
<evidence type="ECO:0000259" key="13">
    <source>
        <dbReference type="PROSITE" id="PS50948"/>
    </source>
</evidence>
<dbReference type="InterPro" id="IPR003609">
    <property type="entry name" value="Pan_app"/>
</dbReference>
<name>A0A803LL30_CHEQI</name>
<evidence type="ECO:0000256" key="11">
    <source>
        <dbReference type="ARBA" id="ARBA00048679"/>
    </source>
</evidence>
<keyword evidence="9" id="KW-0325">Glycoprotein</keyword>
<dbReference type="GO" id="GO:0048544">
    <property type="term" value="P:recognition of pollen"/>
    <property type="evidence" value="ECO:0007669"/>
    <property type="project" value="InterPro"/>
</dbReference>
<evidence type="ECO:0000259" key="12">
    <source>
        <dbReference type="PROSITE" id="PS50011"/>
    </source>
</evidence>
<protein>
    <recommendedName>
        <fullName evidence="1">non-specific serine/threonine protein kinase</fullName>
        <ecNumber evidence="1">2.7.11.1</ecNumber>
    </recommendedName>
</protein>
<organism evidence="14 15">
    <name type="scientific">Chenopodium quinoa</name>
    <name type="common">Quinoa</name>
    <dbReference type="NCBI Taxonomy" id="63459"/>
    <lineage>
        <taxon>Eukaryota</taxon>
        <taxon>Viridiplantae</taxon>
        <taxon>Streptophyta</taxon>
        <taxon>Embryophyta</taxon>
        <taxon>Tracheophyta</taxon>
        <taxon>Spermatophyta</taxon>
        <taxon>Magnoliopsida</taxon>
        <taxon>eudicotyledons</taxon>
        <taxon>Gunneridae</taxon>
        <taxon>Pentapetalae</taxon>
        <taxon>Caryophyllales</taxon>
        <taxon>Chenopodiaceae</taxon>
        <taxon>Chenopodioideae</taxon>
        <taxon>Atripliceae</taxon>
        <taxon>Chenopodium</taxon>
    </lineage>
</organism>
<dbReference type="AlphaFoldDB" id="A0A803LL30"/>
<evidence type="ECO:0000256" key="7">
    <source>
        <dbReference type="ARBA" id="ARBA00022840"/>
    </source>
</evidence>
<accession>A0A803LL30</accession>
<keyword evidence="15" id="KW-1185">Reference proteome</keyword>
<dbReference type="InterPro" id="IPR008271">
    <property type="entry name" value="Ser/Thr_kinase_AS"/>
</dbReference>
<dbReference type="InterPro" id="IPR011009">
    <property type="entry name" value="Kinase-like_dom_sf"/>
</dbReference>
<evidence type="ECO:0000256" key="8">
    <source>
        <dbReference type="ARBA" id="ARBA00023157"/>
    </source>
</evidence>
<dbReference type="OMA" id="HEECMEW"/>
<evidence type="ECO:0000256" key="2">
    <source>
        <dbReference type="ARBA" id="ARBA00022527"/>
    </source>
</evidence>
<dbReference type="Gene3D" id="1.10.510.10">
    <property type="entry name" value="Transferase(Phosphotransferase) domain 1"/>
    <property type="match status" value="1"/>
</dbReference>
<dbReference type="FunFam" id="1.10.510.10:FF:000060">
    <property type="entry name" value="G-type lectin S-receptor-like serine/threonine-protein kinase"/>
    <property type="match status" value="1"/>
</dbReference>
<dbReference type="Pfam" id="PF00954">
    <property type="entry name" value="S_locus_glycop"/>
    <property type="match status" value="1"/>
</dbReference>
<keyword evidence="7" id="KW-0067">ATP-binding</keyword>
<evidence type="ECO:0000313" key="15">
    <source>
        <dbReference type="Proteomes" id="UP000596660"/>
    </source>
</evidence>
<dbReference type="PANTHER" id="PTHR27002:SF1082">
    <property type="entry name" value="OS06G0693000 PROTEIN"/>
    <property type="match status" value="1"/>
</dbReference>
<dbReference type="SMART" id="SM00220">
    <property type="entry name" value="S_TKc"/>
    <property type="match status" value="1"/>
</dbReference>
<dbReference type="Pfam" id="PF00069">
    <property type="entry name" value="Pkinase"/>
    <property type="match status" value="1"/>
</dbReference>
<dbReference type="Pfam" id="PF08276">
    <property type="entry name" value="PAN_2"/>
    <property type="match status" value="1"/>
</dbReference>
<evidence type="ECO:0000256" key="3">
    <source>
        <dbReference type="ARBA" id="ARBA00022679"/>
    </source>
</evidence>
<dbReference type="InterPro" id="IPR000858">
    <property type="entry name" value="S_locus_glycoprot_dom"/>
</dbReference>
<dbReference type="Gramene" id="AUR62014677-RA">
    <property type="protein sequence ID" value="AUR62014677-RA:cds"/>
    <property type="gene ID" value="AUR62014677"/>
</dbReference>
<dbReference type="EC" id="2.7.11.1" evidence="1"/>
<keyword evidence="4" id="KW-0732">Signal</keyword>
<keyword evidence="5" id="KW-0547">Nucleotide-binding</keyword>
<keyword evidence="2" id="KW-0723">Serine/threonine-protein kinase</keyword>
<proteinExistence type="predicted"/>